<gene>
    <name evidence="2" type="ORF">KIPB_008672</name>
</gene>
<keyword evidence="3" id="KW-1185">Reference proteome</keyword>
<feature type="transmembrane region" description="Helical" evidence="1">
    <location>
        <begin position="281"/>
        <end position="303"/>
    </location>
</feature>
<comment type="caution">
    <text evidence="2">The sequence shown here is derived from an EMBL/GenBank/DDBJ whole genome shotgun (WGS) entry which is preliminary data.</text>
</comment>
<organism evidence="2 3">
    <name type="scientific">Kipferlia bialata</name>
    <dbReference type="NCBI Taxonomy" id="797122"/>
    <lineage>
        <taxon>Eukaryota</taxon>
        <taxon>Metamonada</taxon>
        <taxon>Carpediemonas-like organisms</taxon>
        <taxon>Kipferlia</taxon>
    </lineage>
</organism>
<evidence type="ECO:0000256" key="1">
    <source>
        <dbReference type="SAM" id="Phobius"/>
    </source>
</evidence>
<dbReference type="Proteomes" id="UP000265618">
    <property type="component" value="Unassembled WGS sequence"/>
</dbReference>
<evidence type="ECO:0000313" key="3">
    <source>
        <dbReference type="Proteomes" id="UP000265618"/>
    </source>
</evidence>
<proteinExistence type="predicted"/>
<accession>A0A9K3GLM6</accession>
<name>A0A9K3GLM6_9EUKA</name>
<dbReference type="AlphaFoldDB" id="A0A9K3GLM6"/>
<protein>
    <submittedName>
        <fullName evidence="2">Uncharacterized protein</fullName>
    </submittedName>
</protein>
<keyword evidence="1" id="KW-0812">Transmembrane</keyword>
<keyword evidence="1" id="KW-1133">Transmembrane helix</keyword>
<dbReference type="EMBL" id="BDIP01002743">
    <property type="protein sequence ID" value="GIQ86760.1"/>
    <property type="molecule type" value="Genomic_DNA"/>
</dbReference>
<sequence length="332" mass="36476">MSCCSDDVYVEMQTNLLEVRLEAQQYLDMFSAPDYADYVSRVQEAEWCSGNSDADDAVCSALQTVQSLKDQYYPEVGYRLKGCFETILEQYVGLSCLMCDPSMHSYTTEDGTVLVDKDMGPDLIEECVPAFEALFDMLQEALPYQRQAVCAMHAGEGCDSDTIADRVTCPFLPVCEWSDAGEVWANRALSSLTYDLPCAMRTVMTLFMEGYAGMEGFWTCLVHDADTVPEFPAFPSLPMSSCEAELTLFSAKGGVDIAKLGRKASLPASLSASKPMAWWDYALYGLLGVGVTVVMGGLGYYVVHTRTLTPQKRAPSFAFPAHRAAMPSPTPM</sequence>
<evidence type="ECO:0000313" key="2">
    <source>
        <dbReference type="EMBL" id="GIQ86760.1"/>
    </source>
</evidence>
<keyword evidence="1" id="KW-0472">Membrane</keyword>
<reference evidence="2 3" key="1">
    <citation type="journal article" date="2018" name="PLoS ONE">
        <title>The draft genome of Kipferlia bialata reveals reductive genome evolution in fornicate parasites.</title>
        <authorList>
            <person name="Tanifuji G."/>
            <person name="Takabayashi S."/>
            <person name="Kume K."/>
            <person name="Takagi M."/>
            <person name="Nakayama T."/>
            <person name="Kamikawa R."/>
            <person name="Inagaki Y."/>
            <person name="Hashimoto T."/>
        </authorList>
    </citation>
    <scope>NUCLEOTIDE SEQUENCE [LARGE SCALE GENOMIC DNA]</scope>
    <source>
        <strain evidence="2">NY0173</strain>
    </source>
</reference>